<accession>A0ABN0EF61</accession>
<dbReference type="EMBL" id="ADMB01000108">
    <property type="protein sequence ID" value="EHR31914.1"/>
    <property type="molecule type" value="Genomic_DNA"/>
</dbReference>
<dbReference type="RefSeq" id="WP_008540212.1">
    <property type="nucleotide sequence ID" value="NZ_JH601095.1"/>
</dbReference>
<evidence type="ECO:0000313" key="2">
    <source>
        <dbReference type="Proteomes" id="UP000005963"/>
    </source>
</evidence>
<protein>
    <submittedName>
        <fullName evidence="1">Uncharacterized protein</fullName>
    </submittedName>
</protein>
<evidence type="ECO:0000313" key="1">
    <source>
        <dbReference type="EMBL" id="EHR31914.1"/>
    </source>
</evidence>
<dbReference type="GeneID" id="62779935"/>
<reference evidence="1 2" key="1">
    <citation type="submission" date="2012-01" db="EMBL/GenBank/DDBJ databases">
        <title>The Genome Sequence of Megamonas funiformis YIT 11815.</title>
        <authorList>
            <consortium name="The Broad Institute Genome Sequencing Platform"/>
            <person name="Earl A."/>
            <person name="Ward D."/>
            <person name="Feldgarden M."/>
            <person name="Gevers D."/>
            <person name="Morotomi M."/>
            <person name="Young S.K."/>
            <person name="Zeng Q."/>
            <person name="Gargeya S."/>
            <person name="Fitzgerald M."/>
            <person name="Haas B."/>
            <person name="Abouelleil A."/>
            <person name="Alvarado L."/>
            <person name="Arachchi H.M."/>
            <person name="Berlin A."/>
            <person name="Chapman S.B."/>
            <person name="Gearin G."/>
            <person name="Goldberg J."/>
            <person name="Griggs A."/>
            <person name="Gujja S."/>
            <person name="Hansen M."/>
            <person name="Heiman D."/>
            <person name="Howarth C."/>
            <person name="Larimer J."/>
            <person name="Lui A."/>
            <person name="MacDonald P.J.P."/>
            <person name="McCowen C."/>
            <person name="Montmayeur A."/>
            <person name="Murphy C."/>
            <person name="Neiman D."/>
            <person name="Pearson M."/>
            <person name="Priest M."/>
            <person name="Roberts A."/>
            <person name="Saif S."/>
            <person name="Shea T."/>
            <person name="Sisk P."/>
            <person name="Stolte C."/>
            <person name="Sykes S."/>
            <person name="Wortman J."/>
            <person name="Nusbaum C."/>
            <person name="Birren B."/>
        </authorList>
    </citation>
    <scope>NUCLEOTIDE SEQUENCE [LARGE SCALE GENOMIC DNA]</scope>
    <source>
        <strain evidence="1 2">YIT 11815</strain>
    </source>
</reference>
<comment type="caution">
    <text evidence="1">The sequence shown here is derived from an EMBL/GenBank/DDBJ whole genome shotgun (WGS) entry which is preliminary data.</text>
</comment>
<organism evidence="1 2">
    <name type="scientific">Megamonas funiformis YIT 11815</name>
    <dbReference type="NCBI Taxonomy" id="742816"/>
    <lineage>
        <taxon>Bacteria</taxon>
        <taxon>Bacillati</taxon>
        <taxon>Bacillota</taxon>
        <taxon>Negativicutes</taxon>
        <taxon>Selenomonadales</taxon>
        <taxon>Selenomonadaceae</taxon>
        <taxon>Megamonas</taxon>
    </lineage>
</organism>
<name>A0ABN0EF61_9FIRM</name>
<sequence length="59" mass="6938">MTTNNDRPIIQSHGYNGSEPTRICPHCGKEKPLSEFGFRKMKKNKKEIIRNQSWCKDCR</sequence>
<gene>
    <name evidence="1" type="ORF">HMPREF9454_02477</name>
</gene>
<proteinExistence type="predicted"/>
<dbReference type="Proteomes" id="UP000005963">
    <property type="component" value="Unassembled WGS sequence"/>
</dbReference>
<keyword evidence="2" id="KW-1185">Reference proteome</keyword>